<proteinExistence type="predicted"/>
<organism evidence="1 2">
    <name type="scientific">Piscinibacter terrae</name>
    <dbReference type="NCBI Taxonomy" id="2496871"/>
    <lineage>
        <taxon>Bacteria</taxon>
        <taxon>Pseudomonadati</taxon>
        <taxon>Pseudomonadota</taxon>
        <taxon>Betaproteobacteria</taxon>
        <taxon>Burkholderiales</taxon>
        <taxon>Sphaerotilaceae</taxon>
        <taxon>Piscinibacter</taxon>
    </lineage>
</organism>
<reference evidence="1 2" key="1">
    <citation type="submission" date="2018-08" db="EMBL/GenBank/DDBJ databases">
        <authorList>
            <person name="Khan S.A."/>
            <person name="Jeon C.O."/>
            <person name="Chun B.H."/>
            <person name="Jeong S.E."/>
        </authorList>
    </citation>
    <scope>NUCLEOTIDE SEQUENCE [LARGE SCALE GENOMIC DNA]</scope>
    <source>
        <strain evidence="1 2">S-16</strain>
    </source>
</reference>
<accession>A0A3N7HU48</accession>
<dbReference type="OrthoDB" id="9151209at2"/>
<evidence type="ECO:0000313" key="2">
    <source>
        <dbReference type="Proteomes" id="UP000267464"/>
    </source>
</evidence>
<reference evidence="1 2" key="2">
    <citation type="submission" date="2018-12" db="EMBL/GenBank/DDBJ databases">
        <title>Rhizobacter gummiphilus sp. nov., a rubber-degrading bacterium isolated from the soil of a botanical garden in Japan.</title>
        <authorList>
            <person name="Shunsuke S.S."/>
        </authorList>
    </citation>
    <scope>NUCLEOTIDE SEQUENCE [LARGE SCALE GENOMIC DNA]</scope>
    <source>
        <strain evidence="1 2">S-16</strain>
    </source>
</reference>
<dbReference type="Proteomes" id="UP000267464">
    <property type="component" value="Unassembled WGS sequence"/>
</dbReference>
<dbReference type="InterPro" id="IPR007690">
    <property type="entry name" value="T2SS_GspM"/>
</dbReference>
<evidence type="ECO:0008006" key="3">
    <source>
        <dbReference type="Google" id="ProtNLM"/>
    </source>
</evidence>
<keyword evidence="2" id="KW-1185">Reference proteome</keyword>
<dbReference type="Pfam" id="PF04612">
    <property type="entry name" value="T2SSM"/>
    <property type="match status" value="1"/>
</dbReference>
<gene>
    <name evidence="1" type="ORF">DZC73_10875</name>
</gene>
<evidence type="ECO:0000313" key="1">
    <source>
        <dbReference type="EMBL" id="RQP25323.1"/>
    </source>
</evidence>
<name>A0A3N7HU48_9BURK</name>
<dbReference type="GO" id="GO:0015628">
    <property type="term" value="P:protein secretion by the type II secretion system"/>
    <property type="evidence" value="ECO:0007669"/>
    <property type="project" value="InterPro"/>
</dbReference>
<protein>
    <recommendedName>
        <fullName evidence="3">MSHA biogenesis protein MshJ</fullName>
    </recommendedName>
</protein>
<sequence>MKAWWLRSRSRFMALARRERGLVMACALVLVLGLGALLFIEPAYKQRVQLQRQMEQQQKDLAALGPQVQALQQRQRNPDAAVQAQLKALRDQLQLADGEFAQVQRALVQPQEMGQLLGSLLQSHRGLQLVALKSVPVMSVSELVGAPKVAAPASSVQNKDSRDAWLYRHGVEITVQGSYADMQAYLAALENLPRRVYWGELKMDAQKWPANTMTVTVYTISLEKTWWRV</sequence>
<dbReference type="RefSeq" id="WP_124540233.1">
    <property type="nucleotide sequence ID" value="NZ_QUSW01000002.1"/>
</dbReference>
<dbReference type="GO" id="GO:0015627">
    <property type="term" value="C:type II protein secretion system complex"/>
    <property type="evidence" value="ECO:0007669"/>
    <property type="project" value="InterPro"/>
</dbReference>
<dbReference type="AlphaFoldDB" id="A0A3N7HU48"/>
<dbReference type="EMBL" id="QUSW01000002">
    <property type="protein sequence ID" value="RQP25323.1"/>
    <property type="molecule type" value="Genomic_DNA"/>
</dbReference>
<comment type="caution">
    <text evidence="1">The sequence shown here is derived from an EMBL/GenBank/DDBJ whole genome shotgun (WGS) entry which is preliminary data.</text>
</comment>